<dbReference type="GO" id="GO:0016020">
    <property type="term" value="C:membrane"/>
    <property type="evidence" value="ECO:0007669"/>
    <property type="project" value="TreeGrafter"/>
</dbReference>
<dbReference type="SMART" id="SM00028">
    <property type="entry name" value="TPR"/>
    <property type="match status" value="4"/>
</dbReference>
<evidence type="ECO:0000256" key="8">
    <source>
        <dbReference type="SAM" id="SignalP"/>
    </source>
</evidence>
<sequence length="501" mass="56382">MKRIEQAIALLLTLCLLLWPAGATADAMTVKEEKELAEEFLETIHKHYLVIDDFIIHEYINDLGGRILENLPPQPFDYKFHVISQDTVNAFAGPAGNIFIFSGLFETMDTESELAGIVAHEIAHVSARHISDMIEKSKKSQILSMAGMIAGILVGLGGASAVGSALSMGSLAAGQSMILAYTRENELEADFLGRRYLLEADYDLYGLRDALRKIRDREWYGEEQVPTYLKTHPATRQRLTNLENMLMHHPEKKPSDSFAFQRTRARLKALYGQSGRAVNHFRQQLEKDPEDQAALYGLALALAESGQPESALEAIKETIARRPDDPFMAIDLGRIYFLSGKHEKAIQTLSGIDNISRYGPDGLFYLGRSHMSQGDFDKAIAVFKETNRNFPDHERTLYFLGNCYGEQNRLDQAHYYLGRYYRKTGDAENARFHFNRALDKTGSETLAEKIHKELAETKKMPEKAEASEENSPYRDFYFSGQAGAGVFETRPTSGQNGKISW</sequence>
<evidence type="ECO:0000256" key="5">
    <source>
        <dbReference type="ARBA" id="ARBA00022833"/>
    </source>
</evidence>
<accession>A0A7W0HJ54</accession>
<reference evidence="10 11" key="1">
    <citation type="submission" date="2020-07" db="EMBL/GenBank/DDBJ databases">
        <title>Genomic Encyclopedia of Type Strains, Phase IV (KMG-IV): sequencing the most valuable type-strain genomes for metagenomic binning, comparative biology and taxonomic classification.</title>
        <authorList>
            <person name="Goeker M."/>
        </authorList>
    </citation>
    <scope>NUCLEOTIDE SEQUENCE [LARGE SCALE GENOMIC DNA]</scope>
    <source>
        <strain evidence="10 11">DSM 17721</strain>
    </source>
</reference>
<dbReference type="GO" id="GO:0004222">
    <property type="term" value="F:metalloendopeptidase activity"/>
    <property type="evidence" value="ECO:0007669"/>
    <property type="project" value="InterPro"/>
</dbReference>
<keyword evidence="7" id="KW-0802">TPR repeat</keyword>
<feature type="repeat" description="TPR" evidence="7">
    <location>
        <begin position="360"/>
        <end position="393"/>
    </location>
</feature>
<evidence type="ECO:0000256" key="7">
    <source>
        <dbReference type="PROSITE-ProRule" id="PRU00339"/>
    </source>
</evidence>
<comment type="cofactor">
    <cofactor evidence="1">
        <name>Zn(2+)</name>
        <dbReference type="ChEBI" id="CHEBI:29105"/>
    </cofactor>
</comment>
<dbReference type="InterPro" id="IPR001915">
    <property type="entry name" value="Peptidase_M48"/>
</dbReference>
<dbReference type="Pfam" id="PF14559">
    <property type="entry name" value="TPR_19"/>
    <property type="match status" value="1"/>
</dbReference>
<evidence type="ECO:0000256" key="6">
    <source>
        <dbReference type="ARBA" id="ARBA00023049"/>
    </source>
</evidence>
<evidence type="ECO:0000256" key="3">
    <source>
        <dbReference type="ARBA" id="ARBA00022723"/>
    </source>
</evidence>
<name>A0A7W0HJ54_9BACT</name>
<dbReference type="Pfam" id="PF01435">
    <property type="entry name" value="Peptidase_M48"/>
    <property type="match status" value="1"/>
</dbReference>
<feature type="repeat" description="TPR" evidence="7">
    <location>
        <begin position="411"/>
        <end position="444"/>
    </location>
</feature>
<dbReference type="InterPro" id="IPR019734">
    <property type="entry name" value="TPR_rpt"/>
</dbReference>
<keyword evidence="4" id="KW-0378">Hydrolase</keyword>
<dbReference type="PROSITE" id="PS50005">
    <property type="entry name" value="TPR"/>
    <property type="match status" value="2"/>
</dbReference>
<dbReference type="GO" id="GO:0046872">
    <property type="term" value="F:metal ion binding"/>
    <property type="evidence" value="ECO:0007669"/>
    <property type="project" value="UniProtKB-KW"/>
</dbReference>
<organism evidence="10 11">
    <name type="scientific">Desulfosalsimonas propionicica</name>
    <dbReference type="NCBI Taxonomy" id="332175"/>
    <lineage>
        <taxon>Bacteria</taxon>
        <taxon>Pseudomonadati</taxon>
        <taxon>Thermodesulfobacteriota</taxon>
        <taxon>Desulfobacteria</taxon>
        <taxon>Desulfobacterales</taxon>
        <taxon>Desulfosalsimonadaceae</taxon>
        <taxon>Desulfosalsimonas</taxon>
    </lineage>
</organism>
<keyword evidence="8" id="KW-0732">Signal</keyword>
<dbReference type="SUPFAM" id="SSF48452">
    <property type="entry name" value="TPR-like"/>
    <property type="match status" value="1"/>
</dbReference>
<evidence type="ECO:0000256" key="1">
    <source>
        <dbReference type="ARBA" id="ARBA00001947"/>
    </source>
</evidence>
<comment type="caution">
    <text evidence="10">The sequence shown here is derived from an EMBL/GenBank/DDBJ whole genome shotgun (WGS) entry which is preliminary data.</text>
</comment>
<dbReference type="PANTHER" id="PTHR22726">
    <property type="entry name" value="METALLOENDOPEPTIDASE OMA1"/>
    <property type="match status" value="1"/>
</dbReference>
<dbReference type="Gene3D" id="3.30.2010.10">
    <property type="entry name" value="Metalloproteases ('zincins'), catalytic domain"/>
    <property type="match status" value="1"/>
</dbReference>
<gene>
    <name evidence="10" type="ORF">HNR65_000136</name>
</gene>
<feature type="domain" description="Peptidase M48" evidence="9">
    <location>
        <begin position="70"/>
        <end position="245"/>
    </location>
</feature>
<keyword evidence="6" id="KW-0482">Metalloprotease</keyword>
<dbReference type="Gene3D" id="1.25.40.10">
    <property type="entry name" value="Tetratricopeptide repeat domain"/>
    <property type="match status" value="1"/>
</dbReference>
<dbReference type="CDD" id="cd07333">
    <property type="entry name" value="M48C_bepA_like"/>
    <property type="match status" value="1"/>
</dbReference>
<dbReference type="GO" id="GO:0051603">
    <property type="term" value="P:proteolysis involved in protein catabolic process"/>
    <property type="evidence" value="ECO:0007669"/>
    <property type="project" value="TreeGrafter"/>
</dbReference>
<evidence type="ECO:0000256" key="2">
    <source>
        <dbReference type="ARBA" id="ARBA00022670"/>
    </source>
</evidence>
<dbReference type="AlphaFoldDB" id="A0A7W0HJ54"/>
<keyword evidence="11" id="KW-1185">Reference proteome</keyword>
<evidence type="ECO:0000313" key="10">
    <source>
        <dbReference type="EMBL" id="MBA2879829.1"/>
    </source>
</evidence>
<feature type="signal peptide" evidence="8">
    <location>
        <begin position="1"/>
        <end position="25"/>
    </location>
</feature>
<evidence type="ECO:0000256" key="4">
    <source>
        <dbReference type="ARBA" id="ARBA00022801"/>
    </source>
</evidence>
<dbReference type="RefSeq" id="WP_181549523.1">
    <property type="nucleotide sequence ID" value="NZ_JACDUS010000001.1"/>
</dbReference>
<dbReference type="PANTHER" id="PTHR22726:SF1">
    <property type="entry name" value="METALLOENDOPEPTIDASE OMA1, MITOCHONDRIAL"/>
    <property type="match status" value="1"/>
</dbReference>
<proteinExistence type="predicted"/>
<feature type="chain" id="PRO_5030742053" evidence="8">
    <location>
        <begin position="26"/>
        <end position="501"/>
    </location>
</feature>
<evidence type="ECO:0000313" key="11">
    <source>
        <dbReference type="Proteomes" id="UP000525298"/>
    </source>
</evidence>
<dbReference type="InterPro" id="IPR051156">
    <property type="entry name" value="Mito/Outer_Membr_Metalloprot"/>
</dbReference>
<protein>
    <submittedName>
        <fullName evidence="10">Putative Zn-dependent protease</fullName>
    </submittedName>
</protein>
<dbReference type="EMBL" id="JACDUS010000001">
    <property type="protein sequence ID" value="MBA2879829.1"/>
    <property type="molecule type" value="Genomic_DNA"/>
</dbReference>
<keyword evidence="5" id="KW-0862">Zinc</keyword>
<keyword evidence="3" id="KW-0479">Metal-binding</keyword>
<dbReference type="Pfam" id="PF12895">
    <property type="entry name" value="ANAPC3"/>
    <property type="match status" value="1"/>
</dbReference>
<dbReference type="Proteomes" id="UP000525298">
    <property type="component" value="Unassembled WGS sequence"/>
</dbReference>
<keyword evidence="2 10" id="KW-0645">Protease</keyword>
<evidence type="ECO:0000259" key="9">
    <source>
        <dbReference type="Pfam" id="PF01435"/>
    </source>
</evidence>
<dbReference type="InterPro" id="IPR011990">
    <property type="entry name" value="TPR-like_helical_dom_sf"/>
</dbReference>